<proteinExistence type="predicted"/>
<name>A0A6J5I6B1_9BURK</name>
<evidence type="ECO:0000313" key="2">
    <source>
        <dbReference type="Proteomes" id="UP000507979"/>
    </source>
</evidence>
<reference evidence="1 2" key="1">
    <citation type="submission" date="2020-04" db="EMBL/GenBank/DDBJ databases">
        <authorList>
            <person name="De Canck E."/>
        </authorList>
    </citation>
    <scope>NUCLEOTIDE SEQUENCE [LARGE SCALE GENOMIC DNA]</scope>
    <source>
        <strain evidence="1 2">LMG 26845</strain>
    </source>
</reference>
<dbReference type="InterPro" id="IPR010836">
    <property type="entry name" value="SapC"/>
</dbReference>
<sequence length="252" mass="28003">MTTQTSLPLFYEQPRPLAAGVHDNLSLASNTGFGYAAKTNAVPLVATELPTACRHFPIVFTDGEQPTPVAVLGVRGQENLFVDAQGQWRPGTYIPAYVRRYPFIFMENEDRSQYTLCVDEKAAAVVEGRDNPFFDEAGEPTALARSALEFCRDYQNQHAYTLEFARALADADLLIENRADITLADGQRLAMSGFKVIDEAKFNKLPEAEFLRWRANGWLPLVYCHLLSINTWPSLIDQVQPVAATEEAAAEA</sequence>
<dbReference type="Pfam" id="PF07277">
    <property type="entry name" value="SapC"/>
    <property type="match status" value="1"/>
</dbReference>
<dbReference type="EMBL" id="CADIJR010000046">
    <property type="protein sequence ID" value="CAB3678518.1"/>
    <property type="molecule type" value="Genomic_DNA"/>
</dbReference>
<keyword evidence="2" id="KW-1185">Reference proteome</keyword>
<dbReference type="RefSeq" id="WP_054429795.1">
    <property type="nucleotide sequence ID" value="NZ_CADIJR010000046.1"/>
</dbReference>
<gene>
    <name evidence="1" type="ORF">LMG26845_04138</name>
</gene>
<dbReference type="AlphaFoldDB" id="A0A6J5I6B1"/>
<dbReference type="Proteomes" id="UP000507979">
    <property type="component" value="Unassembled WGS sequence"/>
</dbReference>
<organism evidence="1 2">
    <name type="scientific">Achromobacter insuavis</name>
    <dbReference type="NCBI Taxonomy" id="1287735"/>
    <lineage>
        <taxon>Bacteria</taxon>
        <taxon>Pseudomonadati</taxon>
        <taxon>Pseudomonadota</taxon>
        <taxon>Betaproteobacteria</taxon>
        <taxon>Burkholderiales</taxon>
        <taxon>Alcaligenaceae</taxon>
        <taxon>Achromobacter</taxon>
    </lineage>
</organism>
<evidence type="ECO:0008006" key="3">
    <source>
        <dbReference type="Google" id="ProtNLM"/>
    </source>
</evidence>
<dbReference type="GeneID" id="92900014"/>
<accession>A0A6J5I6B1</accession>
<evidence type="ECO:0000313" key="1">
    <source>
        <dbReference type="EMBL" id="CAB3678518.1"/>
    </source>
</evidence>
<protein>
    <recommendedName>
        <fullName evidence="3">SapC family protein</fullName>
    </recommendedName>
</protein>